<feature type="compositionally biased region" description="Low complexity" evidence="2">
    <location>
        <begin position="33"/>
        <end position="57"/>
    </location>
</feature>
<evidence type="ECO:0000256" key="1">
    <source>
        <dbReference type="SAM" id="Coils"/>
    </source>
</evidence>
<dbReference type="Pfam" id="PF20237">
    <property type="entry name" value="DUF6594"/>
    <property type="match status" value="1"/>
</dbReference>
<protein>
    <recommendedName>
        <fullName evidence="4">DUF6594 domain-containing protein</fullName>
    </recommendedName>
</protein>
<feature type="region of interest" description="Disordered" evidence="2">
    <location>
        <begin position="1"/>
        <end position="128"/>
    </location>
</feature>
<keyword evidence="3" id="KW-0472">Membrane</keyword>
<accession>A0A8H3G306</accession>
<comment type="caution">
    <text evidence="5">The sequence shown here is derived from an EMBL/GenBank/DDBJ whole genome shotgun (WGS) entry which is preliminary data.</text>
</comment>
<sequence>MPFMGDSRRRQLRRLSTKSTASSTKTDGSHSDSTPSTPKTSKPLKQGGTKPAPARAIPMPPRGIPQSPRKAPVNVFAFMEEDEQGIDTPRIEHIAEEVPDLSSSPESSSSTSSRPHLQSPYSDLEVHGSQNRMEDLWCDSPHKRGYSIHSDSGVSMLSSSPADESPVLGYKARFPAFKEIAPTAPHQVVIDSSTSISAPEVSAPQNNHASSADMQYVEEPEAYYVPSPAVPTQVSNFHPQGLQPTLSPSPYGSSSGNIRAHRSPVPEVKKSGYDLLASSISFRDDALLAPIYRKFETLNNRILLYLQDAISEMEESLKELDAAITQEEGHRTASRRSDPMYPSHLKWQRQDLMCRIFSKVEQYNLALSSYSNLAKCLEPASQLDIDAYRSWIAEHAPLVEQETDFLLNKSDLTSVSRSKVQMLRQPDATPVIVVAVVLVSMIVVFKVVPQFLARLVISAVVGVSGLCTLAPRMWDDATRVKEWKHAVGL</sequence>
<keyword evidence="3" id="KW-0812">Transmembrane</keyword>
<dbReference type="EMBL" id="CAJPDS010000062">
    <property type="protein sequence ID" value="CAF9932218.1"/>
    <property type="molecule type" value="Genomic_DNA"/>
</dbReference>
<dbReference type="InterPro" id="IPR046529">
    <property type="entry name" value="DUF6594"/>
</dbReference>
<evidence type="ECO:0000313" key="6">
    <source>
        <dbReference type="Proteomes" id="UP000664521"/>
    </source>
</evidence>
<feature type="compositionally biased region" description="Low complexity" evidence="2">
    <location>
        <begin position="102"/>
        <end position="113"/>
    </location>
</feature>
<name>A0A8H3G306_9LECA</name>
<keyword evidence="3" id="KW-1133">Transmembrane helix</keyword>
<evidence type="ECO:0000313" key="5">
    <source>
        <dbReference type="EMBL" id="CAF9932218.1"/>
    </source>
</evidence>
<reference evidence="5" key="1">
    <citation type="submission" date="2021-03" db="EMBL/GenBank/DDBJ databases">
        <authorList>
            <person name="Tagirdzhanova G."/>
        </authorList>
    </citation>
    <scope>NUCLEOTIDE SEQUENCE</scope>
</reference>
<keyword evidence="6" id="KW-1185">Reference proteome</keyword>
<feature type="compositionally biased region" description="Low complexity" evidence="2">
    <location>
        <begin position="17"/>
        <end position="26"/>
    </location>
</feature>
<evidence type="ECO:0000256" key="2">
    <source>
        <dbReference type="SAM" id="MobiDB-lite"/>
    </source>
</evidence>
<evidence type="ECO:0000259" key="4">
    <source>
        <dbReference type="Pfam" id="PF20237"/>
    </source>
</evidence>
<dbReference type="PANTHER" id="PTHR34502:SF6">
    <property type="entry name" value="DUF6594 DOMAIN-CONTAINING PROTEIN"/>
    <property type="match status" value="1"/>
</dbReference>
<dbReference type="PANTHER" id="PTHR34502">
    <property type="entry name" value="DUF6594 DOMAIN-CONTAINING PROTEIN-RELATED"/>
    <property type="match status" value="1"/>
</dbReference>
<feature type="transmembrane region" description="Helical" evidence="3">
    <location>
        <begin position="427"/>
        <end position="445"/>
    </location>
</feature>
<dbReference type="OrthoDB" id="5416037at2759"/>
<dbReference type="AlphaFoldDB" id="A0A8H3G306"/>
<feature type="coiled-coil region" evidence="1">
    <location>
        <begin position="303"/>
        <end position="330"/>
    </location>
</feature>
<keyword evidence="1" id="KW-0175">Coiled coil</keyword>
<proteinExistence type="predicted"/>
<evidence type="ECO:0000256" key="3">
    <source>
        <dbReference type="SAM" id="Phobius"/>
    </source>
</evidence>
<organism evidence="5 6">
    <name type="scientific">Heterodermia speciosa</name>
    <dbReference type="NCBI Taxonomy" id="116794"/>
    <lineage>
        <taxon>Eukaryota</taxon>
        <taxon>Fungi</taxon>
        <taxon>Dikarya</taxon>
        <taxon>Ascomycota</taxon>
        <taxon>Pezizomycotina</taxon>
        <taxon>Lecanoromycetes</taxon>
        <taxon>OSLEUM clade</taxon>
        <taxon>Lecanoromycetidae</taxon>
        <taxon>Caliciales</taxon>
        <taxon>Physciaceae</taxon>
        <taxon>Heterodermia</taxon>
    </lineage>
</organism>
<dbReference type="Proteomes" id="UP000664521">
    <property type="component" value="Unassembled WGS sequence"/>
</dbReference>
<feature type="transmembrane region" description="Helical" evidence="3">
    <location>
        <begin position="451"/>
        <end position="471"/>
    </location>
</feature>
<feature type="domain" description="DUF6594" evidence="4">
    <location>
        <begin position="273"/>
        <end position="421"/>
    </location>
</feature>
<gene>
    <name evidence="5" type="ORF">HETSPECPRED_008302</name>
</gene>